<keyword evidence="3" id="KW-1185">Reference proteome</keyword>
<evidence type="ECO:0000313" key="2">
    <source>
        <dbReference type="EMBL" id="MCY1082185.1"/>
    </source>
</evidence>
<proteinExistence type="predicted"/>
<feature type="region of interest" description="Disordered" evidence="1">
    <location>
        <begin position="73"/>
        <end position="153"/>
    </location>
</feature>
<gene>
    <name evidence="2" type="ORF">OV287_47850</name>
</gene>
<reference evidence="2 3" key="1">
    <citation type="submission" date="2022-11" db="EMBL/GenBank/DDBJ databases">
        <title>Minimal conservation of predation-associated metabolite biosynthetic gene clusters underscores biosynthetic potential of Myxococcota including descriptions for ten novel species: Archangium lansinium sp. nov., Myxococcus landrumus sp. nov., Nannocystis bai.</title>
        <authorList>
            <person name="Ahearne A."/>
            <person name="Stevens C."/>
            <person name="Phillips K."/>
        </authorList>
    </citation>
    <scope>NUCLEOTIDE SEQUENCE [LARGE SCALE GENOMIC DNA]</scope>
    <source>
        <strain evidence="2 3">MIWBW</strain>
    </source>
</reference>
<feature type="compositionally biased region" description="Basic and acidic residues" evidence="1">
    <location>
        <begin position="103"/>
        <end position="123"/>
    </location>
</feature>
<dbReference type="RefSeq" id="WP_267540761.1">
    <property type="nucleotide sequence ID" value="NZ_JAPNKA010000001.1"/>
</dbReference>
<sequence>MPCILIAVVLALGDLIRRAAHPHDAVLGEREGVPGYHDIERHEGAETVPGLIIYRFDAPLFFANVRHLAEAGAPASASPSPPAVHESFSGGSVMECPRPYPLSRRERGYSLESGHRAGDRHVEGLPCQRGPSGDGRVHGRSDCFVRHRAQRDP</sequence>
<evidence type="ECO:0000313" key="3">
    <source>
        <dbReference type="Proteomes" id="UP001207654"/>
    </source>
</evidence>
<organism evidence="2 3">
    <name type="scientific">Archangium lansingense</name>
    <dbReference type="NCBI Taxonomy" id="2995310"/>
    <lineage>
        <taxon>Bacteria</taxon>
        <taxon>Pseudomonadati</taxon>
        <taxon>Myxococcota</taxon>
        <taxon>Myxococcia</taxon>
        <taxon>Myxococcales</taxon>
        <taxon>Cystobacterineae</taxon>
        <taxon>Archangiaceae</taxon>
        <taxon>Archangium</taxon>
    </lineage>
</organism>
<dbReference type="Gene3D" id="3.30.750.24">
    <property type="entry name" value="STAS domain"/>
    <property type="match status" value="1"/>
</dbReference>
<dbReference type="Proteomes" id="UP001207654">
    <property type="component" value="Unassembled WGS sequence"/>
</dbReference>
<comment type="caution">
    <text evidence="2">The sequence shown here is derived from an EMBL/GenBank/DDBJ whole genome shotgun (WGS) entry which is preliminary data.</text>
</comment>
<evidence type="ECO:0000256" key="1">
    <source>
        <dbReference type="SAM" id="MobiDB-lite"/>
    </source>
</evidence>
<name>A0ABT4AKG2_9BACT</name>
<dbReference type="EMBL" id="JAPNKA010000001">
    <property type="protein sequence ID" value="MCY1082185.1"/>
    <property type="molecule type" value="Genomic_DNA"/>
</dbReference>
<accession>A0ABT4AKG2</accession>
<feature type="compositionally biased region" description="Basic and acidic residues" evidence="1">
    <location>
        <begin position="135"/>
        <end position="153"/>
    </location>
</feature>
<dbReference type="InterPro" id="IPR036513">
    <property type="entry name" value="STAS_dom_sf"/>
</dbReference>
<protein>
    <submittedName>
        <fullName evidence="2">Uncharacterized protein</fullName>
    </submittedName>
</protein>